<keyword evidence="1" id="KW-0732">Signal</keyword>
<dbReference type="Proteomes" id="UP000587415">
    <property type="component" value="Unassembled WGS sequence"/>
</dbReference>
<organism evidence="2 3">
    <name type="scientific">Brevundimonas alba</name>
    <dbReference type="NCBI Taxonomy" id="74314"/>
    <lineage>
        <taxon>Bacteria</taxon>
        <taxon>Pseudomonadati</taxon>
        <taxon>Pseudomonadota</taxon>
        <taxon>Alphaproteobacteria</taxon>
        <taxon>Caulobacterales</taxon>
        <taxon>Caulobacteraceae</taxon>
        <taxon>Brevundimonas</taxon>
    </lineage>
</organism>
<evidence type="ECO:0000256" key="1">
    <source>
        <dbReference type="SAM" id="SignalP"/>
    </source>
</evidence>
<evidence type="ECO:0000313" key="2">
    <source>
        <dbReference type="EMBL" id="NJC41687.1"/>
    </source>
</evidence>
<gene>
    <name evidence="2" type="ORF">GGQ87_001945</name>
</gene>
<dbReference type="EMBL" id="JAATJM010000001">
    <property type="protein sequence ID" value="NJC41687.1"/>
    <property type="molecule type" value="Genomic_DNA"/>
</dbReference>
<accession>A0A7X5YL86</accession>
<evidence type="ECO:0008006" key="4">
    <source>
        <dbReference type="Google" id="ProtNLM"/>
    </source>
</evidence>
<feature type="signal peptide" evidence="1">
    <location>
        <begin position="1"/>
        <end position="25"/>
    </location>
</feature>
<dbReference type="RefSeq" id="WP_168046987.1">
    <property type="nucleotide sequence ID" value="NZ_JAATJM010000001.1"/>
</dbReference>
<dbReference type="AlphaFoldDB" id="A0A7X5YL86"/>
<feature type="chain" id="PRO_5030970672" description="Fimbrial biogenesis outer membrane usher protein" evidence="1">
    <location>
        <begin position="26"/>
        <end position="902"/>
    </location>
</feature>
<comment type="caution">
    <text evidence="2">The sequence shown here is derived from an EMBL/GenBank/DDBJ whole genome shotgun (WGS) entry which is preliminary data.</text>
</comment>
<protein>
    <recommendedName>
        <fullName evidence="4">Fimbrial biogenesis outer membrane usher protein</fullName>
    </recommendedName>
</protein>
<evidence type="ECO:0000313" key="3">
    <source>
        <dbReference type="Proteomes" id="UP000587415"/>
    </source>
</evidence>
<sequence>MSRARLLAAAGVGLSVLGAPSVAPAQDVVASLVQAADPQPFSPDDLLFMEVTADGYQLAETMNVYSSRSGVFVPLGEFARVLDFAVGVFPAESRAEGWVGSRDRELQVDLRRRQATVGGRTISFEAGQAAIYDGDVYLRLDLIELLLPVRLRADVSAQTLAVAPTEPLPFQQRLAREQRAAGLGGAPANVRVLEAPAPYTLFTAPSFDVNLGGQIARDGSNQTQGYDVRMAGDLLYTGFQGFVGSDQDGAPNDVRVLFERKDPDGRALGPLGGTRAGAGDVFTPSMSLGAGSFGGRGVYYTSAPLEALDLSTPLDLRGELPLGEDVELYVNEVLQATQASATAGRYEFLDVPLTYGLNTIRLVFYGPQGETREEVRRVNFGAGQAARGQLVFRFGAVEQNIPVFDVGERIADASTGEARVAALFDYGLSSTVTISGGFARYTPQGREARSIGTAGLRASLGGLAAQLDLAADSEGGSGATLGLAARPFGVSLVGRHSEYRGGFVDETRQPGFGAAALMRSSDLRADAQWEVAPWLTLPLSLDMRRLEREDGTDLFTAEMRTSAPVNRYYLSTALAYENEKTLLERRDRLVGSFDVATLVAARAQLRGGVSYELSPDAGLDTAYANLDYQISERRAVRLGVVRTLGAQKTTTLQASGHYRADRFDIALTAAWEADRGDWQVGVQLGFGLAFDPYSRRYGFTRPGVSSGGLVAVNAFVDANGDGRRQADEAPVSNVVLETPAGGAVTGIDGRVLATGLGDGGRARMRVNIEGLDDPFLVGSADVVQTVPRPGRVTTIDYPLQVTGEVEITARLRRDGAARTLAALELRLIPDKGDPIAVRTDHAGVAFVDGVRPGRYRIELDPDQARDLGLELTAAPELVMPPSGGFVRGGDIFVAVKAPEAAQ</sequence>
<proteinExistence type="predicted"/>
<reference evidence="2 3" key="1">
    <citation type="submission" date="2020-03" db="EMBL/GenBank/DDBJ databases">
        <title>Genomic Encyclopedia of Type Strains, Phase IV (KMG-IV): sequencing the most valuable type-strain genomes for metagenomic binning, comparative biology and taxonomic classification.</title>
        <authorList>
            <person name="Goeker M."/>
        </authorList>
    </citation>
    <scope>NUCLEOTIDE SEQUENCE [LARGE SCALE GENOMIC DNA]</scope>
    <source>
        <strain evidence="2 3">DSM 4736</strain>
    </source>
</reference>
<name>A0A7X5YL86_9CAUL</name>
<keyword evidence="3" id="KW-1185">Reference proteome</keyword>